<keyword evidence="1" id="KW-0862">Zinc</keyword>
<keyword evidence="1" id="KW-0863">Zinc-finger</keyword>
<dbReference type="EMBL" id="MK071979">
    <property type="protein sequence ID" value="AYV75471.1"/>
    <property type="molecule type" value="Genomic_DNA"/>
</dbReference>
<evidence type="ECO:0000259" key="3">
    <source>
        <dbReference type="PROSITE" id="PS50157"/>
    </source>
</evidence>
<dbReference type="Pfam" id="PF13455">
    <property type="entry name" value="MUG113"/>
    <property type="match status" value="1"/>
</dbReference>
<protein>
    <submittedName>
        <fullName evidence="4">GIY-YIG nuclease</fullName>
    </submittedName>
</protein>
<gene>
    <name evidence="4" type="ORF">Terrestrivirus1_345</name>
</gene>
<dbReference type="InterPro" id="IPR013087">
    <property type="entry name" value="Znf_C2H2_type"/>
</dbReference>
<feature type="domain" description="C2H2-type" evidence="3">
    <location>
        <begin position="182"/>
        <end position="216"/>
    </location>
</feature>
<dbReference type="SMART" id="SM00355">
    <property type="entry name" value="ZnF_C2H2"/>
    <property type="match status" value="3"/>
</dbReference>
<dbReference type="SMART" id="SM00974">
    <property type="entry name" value="T5orf172"/>
    <property type="match status" value="1"/>
</dbReference>
<accession>A0A3G4ZNB5</accession>
<evidence type="ECO:0000313" key="4">
    <source>
        <dbReference type="EMBL" id="AYV75471.1"/>
    </source>
</evidence>
<dbReference type="PROSITE" id="PS50157">
    <property type="entry name" value="ZINC_FINGER_C2H2_2"/>
    <property type="match status" value="2"/>
</dbReference>
<reference evidence="4" key="1">
    <citation type="submission" date="2018-10" db="EMBL/GenBank/DDBJ databases">
        <title>Hidden diversity of soil giant viruses.</title>
        <authorList>
            <person name="Schulz F."/>
            <person name="Alteio L."/>
            <person name="Goudeau D."/>
            <person name="Ryan E.M."/>
            <person name="Malmstrom R.R."/>
            <person name="Blanchard J."/>
            <person name="Woyke T."/>
        </authorList>
    </citation>
    <scope>NUCLEOTIDE SEQUENCE</scope>
    <source>
        <strain evidence="4">TEV1</strain>
    </source>
</reference>
<sequence>MSVYIVNSKGTNNYKIGYSNNIESRMKQLQTSNACEIILIEKYDCKDAWTLETRIKNHQKLFKNKQKGEWYDLTEEELFKCQELVEELRKEVNKKMEENTCKKCGYSTYKNDDFRKHQHKHKIEENCDKNNGARYKCDKCARIFSKKQNYEIHIKRKFSCESIAPQLTDVNQNLPKSENSNHKCNYCGKEFCNKYTLERHLNDRCKIKKDDTNKKEEIFQLLLKKMEDSNKKQIDELKNEIIKLKKEIANKHNTTNTNNGTMNNICNQTNNTNNTNNQQNIIKQLNINLVAHGKEDLSFITEERLKTLFYKGFKSIENLTEMVHFDKNRPENHNIYISNIKDTYVMKYDGDDWKLMNRENCLHDMYEDKSDYLVEKFEELQPKLNEQTIKRFGNFLNKRDDDKIIEQTKKEIKLILYNNRKIPEETRRLLRLNDDNVLEQLC</sequence>
<organism evidence="4">
    <name type="scientific">Terrestrivirus sp</name>
    <dbReference type="NCBI Taxonomy" id="2487775"/>
    <lineage>
        <taxon>Viruses</taxon>
        <taxon>Varidnaviria</taxon>
        <taxon>Bamfordvirae</taxon>
        <taxon>Nucleocytoviricota</taxon>
        <taxon>Megaviricetes</taxon>
        <taxon>Imitervirales</taxon>
        <taxon>Mimiviridae</taxon>
        <taxon>Klosneuvirinae</taxon>
    </lineage>
</organism>
<dbReference type="Gene3D" id="3.30.160.60">
    <property type="entry name" value="Classic Zinc Finger"/>
    <property type="match status" value="1"/>
</dbReference>
<keyword evidence="2" id="KW-0175">Coiled coil</keyword>
<proteinExistence type="predicted"/>
<feature type="coiled-coil region" evidence="2">
    <location>
        <begin position="71"/>
        <end position="98"/>
    </location>
</feature>
<name>A0A3G4ZNB5_9VIRU</name>
<dbReference type="InterPro" id="IPR018306">
    <property type="entry name" value="Phage_T5_Orf172_DNA-bd"/>
</dbReference>
<feature type="coiled-coil region" evidence="2">
    <location>
        <begin position="227"/>
        <end position="254"/>
    </location>
</feature>
<evidence type="ECO:0000256" key="1">
    <source>
        <dbReference type="PROSITE-ProRule" id="PRU00042"/>
    </source>
</evidence>
<keyword evidence="1" id="KW-0479">Metal-binding</keyword>
<dbReference type="GO" id="GO:0008270">
    <property type="term" value="F:zinc ion binding"/>
    <property type="evidence" value="ECO:0007669"/>
    <property type="project" value="UniProtKB-KW"/>
</dbReference>
<feature type="domain" description="C2H2-type" evidence="3">
    <location>
        <begin position="135"/>
        <end position="155"/>
    </location>
</feature>
<dbReference type="Pfam" id="PF00096">
    <property type="entry name" value="zf-C2H2"/>
    <property type="match status" value="2"/>
</dbReference>
<evidence type="ECO:0000256" key="2">
    <source>
        <dbReference type="SAM" id="Coils"/>
    </source>
</evidence>